<dbReference type="Proteomes" id="UP001642409">
    <property type="component" value="Unassembled WGS sequence"/>
</dbReference>
<sequence>MENSDSFALQIQEFDETLHSDGKQQTQLSEEYQVVYKRRGFWCIIAWCSSVMFVLSAIGIYLSIKFINQEYNTWSNLILTQCILFALVSAVGIFFSVRACYKVKSASLICFCKDKSIL</sequence>
<feature type="transmembrane region" description="Helical" evidence="1">
    <location>
        <begin position="41"/>
        <end position="64"/>
    </location>
</feature>
<comment type="caution">
    <text evidence="2">The sequence shown here is derived from an EMBL/GenBank/DDBJ whole genome shotgun (WGS) entry which is preliminary data.</text>
</comment>
<evidence type="ECO:0000313" key="2">
    <source>
        <dbReference type="EMBL" id="CAI9918040.1"/>
    </source>
</evidence>
<accession>A0AA86THU1</accession>
<reference evidence="2" key="1">
    <citation type="submission" date="2023-06" db="EMBL/GenBank/DDBJ databases">
        <authorList>
            <person name="Kurt Z."/>
        </authorList>
    </citation>
    <scope>NUCLEOTIDE SEQUENCE</scope>
</reference>
<evidence type="ECO:0000313" key="4">
    <source>
        <dbReference type="Proteomes" id="UP001642409"/>
    </source>
</evidence>
<name>A0AA86THU1_9EUKA</name>
<keyword evidence="1" id="KW-0812">Transmembrane</keyword>
<keyword evidence="4" id="KW-1185">Reference proteome</keyword>
<dbReference type="EMBL" id="CATOUU010000147">
    <property type="protein sequence ID" value="CAI9918040.1"/>
    <property type="molecule type" value="Genomic_DNA"/>
</dbReference>
<gene>
    <name evidence="2" type="ORF">HINF_LOCUS5685</name>
    <name evidence="3" type="ORF">HINF_LOCUS69373</name>
</gene>
<keyword evidence="1" id="KW-0472">Membrane</keyword>
<organism evidence="2">
    <name type="scientific">Hexamita inflata</name>
    <dbReference type="NCBI Taxonomy" id="28002"/>
    <lineage>
        <taxon>Eukaryota</taxon>
        <taxon>Metamonada</taxon>
        <taxon>Diplomonadida</taxon>
        <taxon>Hexamitidae</taxon>
        <taxon>Hexamitinae</taxon>
        <taxon>Hexamita</taxon>
    </lineage>
</organism>
<keyword evidence="1" id="KW-1133">Transmembrane helix</keyword>
<protein>
    <submittedName>
        <fullName evidence="3">Hypothetical_protein</fullName>
    </submittedName>
</protein>
<proteinExistence type="predicted"/>
<reference evidence="3 4" key="2">
    <citation type="submission" date="2024-07" db="EMBL/GenBank/DDBJ databases">
        <authorList>
            <person name="Akdeniz Z."/>
        </authorList>
    </citation>
    <scope>NUCLEOTIDE SEQUENCE [LARGE SCALE GENOMIC DNA]</scope>
</reference>
<evidence type="ECO:0000313" key="3">
    <source>
        <dbReference type="EMBL" id="CAL6097945.1"/>
    </source>
</evidence>
<evidence type="ECO:0000256" key="1">
    <source>
        <dbReference type="SAM" id="Phobius"/>
    </source>
</evidence>
<feature type="transmembrane region" description="Helical" evidence="1">
    <location>
        <begin position="76"/>
        <end position="97"/>
    </location>
</feature>
<dbReference type="AlphaFoldDB" id="A0AA86THU1"/>
<dbReference type="EMBL" id="CAXDID020000504">
    <property type="protein sequence ID" value="CAL6097945.1"/>
    <property type="molecule type" value="Genomic_DNA"/>
</dbReference>